<evidence type="ECO:0000256" key="3">
    <source>
        <dbReference type="ARBA" id="ARBA00023274"/>
    </source>
</evidence>
<evidence type="ECO:0000256" key="1">
    <source>
        <dbReference type="ARBA" id="ARBA00008889"/>
    </source>
</evidence>
<comment type="subunit">
    <text evidence="5">Part of the ribosomal stalk of the 50S ribosomal subunit. The N-terminus interacts with L11 and the large rRNA to form the base of the stalk. The C-terminus forms an elongated spine to which L12 dimers bind in a sequential fashion forming a multimeric L10(L12)X complex.</text>
</comment>
<comment type="function">
    <text evidence="5">Forms part of the ribosomal stalk, playing a central role in the interaction of the ribosome with GTP-bound translation factors.</text>
</comment>
<dbReference type="Pfam" id="PF00466">
    <property type="entry name" value="Ribosomal_L10"/>
    <property type="match status" value="1"/>
</dbReference>
<keyword evidence="2 5" id="KW-0689">Ribosomal protein</keyword>
<dbReference type="InterPro" id="IPR022973">
    <property type="entry name" value="Ribosomal_uL10_bac"/>
</dbReference>
<proteinExistence type="inferred from homology"/>
<dbReference type="Gene3D" id="3.30.70.1730">
    <property type="match status" value="1"/>
</dbReference>
<protein>
    <recommendedName>
        <fullName evidence="4 5">Large ribosomal subunit protein uL10</fullName>
    </recommendedName>
</protein>
<evidence type="ECO:0000256" key="4">
    <source>
        <dbReference type="ARBA" id="ARBA00035202"/>
    </source>
</evidence>
<dbReference type="Gene3D" id="6.10.250.290">
    <property type="match status" value="1"/>
</dbReference>
<dbReference type="EMBL" id="MHOV01000034">
    <property type="protein sequence ID" value="OGZ69442.1"/>
    <property type="molecule type" value="Genomic_DNA"/>
</dbReference>
<dbReference type="InterPro" id="IPR047865">
    <property type="entry name" value="Ribosomal_uL10_bac_type"/>
</dbReference>
<evidence type="ECO:0000313" key="6">
    <source>
        <dbReference type="EMBL" id="OGZ69442.1"/>
    </source>
</evidence>
<dbReference type="InterPro" id="IPR001790">
    <property type="entry name" value="Ribosomal_uL10"/>
</dbReference>
<keyword evidence="5" id="KW-0699">rRNA-binding</keyword>
<reference evidence="6 7" key="1">
    <citation type="journal article" date="2016" name="Nat. Commun.">
        <title>Thousands of microbial genomes shed light on interconnected biogeochemical processes in an aquifer system.</title>
        <authorList>
            <person name="Anantharaman K."/>
            <person name="Brown C.T."/>
            <person name="Hug L.A."/>
            <person name="Sharon I."/>
            <person name="Castelle C.J."/>
            <person name="Probst A.J."/>
            <person name="Thomas B.C."/>
            <person name="Singh A."/>
            <person name="Wilkins M.J."/>
            <person name="Karaoz U."/>
            <person name="Brodie E.L."/>
            <person name="Williams K.H."/>
            <person name="Hubbard S.S."/>
            <person name="Banfield J.F."/>
        </authorList>
    </citation>
    <scope>NUCLEOTIDE SEQUENCE [LARGE SCALE GENOMIC DNA]</scope>
</reference>
<dbReference type="GO" id="GO:0005840">
    <property type="term" value="C:ribosome"/>
    <property type="evidence" value="ECO:0007669"/>
    <property type="project" value="UniProtKB-KW"/>
</dbReference>
<dbReference type="HAMAP" id="MF_00362">
    <property type="entry name" value="Ribosomal_uL10"/>
    <property type="match status" value="1"/>
</dbReference>
<dbReference type="CDD" id="cd05797">
    <property type="entry name" value="Ribosomal_L10"/>
    <property type="match status" value="1"/>
</dbReference>
<dbReference type="PANTHER" id="PTHR11560">
    <property type="entry name" value="39S RIBOSOMAL PROTEIN L10, MITOCHONDRIAL"/>
    <property type="match status" value="1"/>
</dbReference>
<sequence>MALTKEQKQKSLKSLKDAIAKQKSVVFADFSKVNSKDLFDLRKKLKEAGCALKIGKKTLIRIAFGQSNISYWNKIKNAVPGQLALVFGIEDEVAPARLSQQFTKTNENFKILGGIFEKRFIDKERVLVLAAIPSRNELLSKLVGSLASSMTGFVRVLDKVRESKEKISN</sequence>
<gene>
    <name evidence="5" type="primary">rplJ</name>
    <name evidence="6" type="ORF">A3F47_01780</name>
</gene>
<dbReference type="AlphaFoldDB" id="A0A1G2I3N2"/>
<dbReference type="NCBIfam" id="NF000955">
    <property type="entry name" value="PRK00099.1-1"/>
    <property type="match status" value="1"/>
</dbReference>
<dbReference type="GO" id="GO:1990904">
    <property type="term" value="C:ribonucleoprotein complex"/>
    <property type="evidence" value="ECO:0007669"/>
    <property type="project" value="UniProtKB-KW"/>
</dbReference>
<evidence type="ECO:0000256" key="2">
    <source>
        <dbReference type="ARBA" id="ARBA00022980"/>
    </source>
</evidence>
<comment type="similarity">
    <text evidence="1 5">Belongs to the universal ribosomal protein uL10 family.</text>
</comment>
<keyword evidence="3 5" id="KW-0687">Ribonucleoprotein</keyword>
<dbReference type="SUPFAM" id="SSF160369">
    <property type="entry name" value="Ribosomal protein L10-like"/>
    <property type="match status" value="1"/>
</dbReference>
<dbReference type="Proteomes" id="UP000179214">
    <property type="component" value="Unassembled WGS sequence"/>
</dbReference>
<evidence type="ECO:0000313" key="7">
    <source>
        <dbReference type="Proteomes" id="UP000179214"/>
    </source>
</evidence>
<organism evidence="6 7">
    <name type="scientific">Candidatus Staskawiczbacteria bacterium RIFCSPHIGHO2_12_FULL_38_11</name>
    <dbReference type="NCBI Taxonomy" id="1802209"/>
    <lineage>
        <taxon>Bacteria</taxon>
        <taxon>Candidatus Staskawicziibacteriota</taxon>
    </lineage>
</organism>
<dbReference type="GO" id="GO:0070180">
    <property type="term" value="F:large ribosomal subunit rRNA binding"/>
    <property type="evidence" value="ECO:0007669"/>
    <property type="project" value="UniProtKB-UniRule"/>
</dbReference>
<comment type="caution">
    <text evidence="6">The sequence shown here is derived from an EMBL/GenBank/DDBJ whole genome shotgun (WGS) entry which is preliminary data.</text>
</comment>
<name>A0A1G2I3N2_9BACT</name>
<evidence type="ECO:0000256" key="5">
    <source>
        <dbReference type="HAMAP-Rule" id="MF_00362"/>
    </source>
</evidence>
<accession>A0A1G2I3N2</accession>
<dbReference type="InterPro" id="IPR043141">
    <property type="entry name" value="Ribosomal_uL10-like_sf"/>
</dbReference>
<dbReference type="GO" id="GO:0006412">
    <property type="term" value="P:translation"/>
    <property type="evidence" value="ECO:0007669"/>
    <property type="project" value="UniProtKB-UniRule"/>
</dbReference>
<keyword evidence="5" id="KW-0694">RNA-binding</keyword>